<keyword evidence="3 6" id="KW-0812">Transmembrane</keyword>
<reference evidence="8 9" key="1">
    <citation type="submission" date="2024-06" db="EMBL/GenBank/DDBJ databases">
        <title>Genomic Encyclopedia of Type Strains, Phase IV (KMG-IV): sequencing the most valuable type-strain genomes for metagenomic binning, comparative biology and taxonomic classification.</title>
        <authorList>
            <person name="Goeker M."/>
        </authorList>
    </citation>
    <scope>NUCLEOTIDE SEQUENCE [LARGE SCALE GENOMIC DNA]</scope>
    <source>
        <strain evidence="8 9">DSM 28302</strain>
    </source>
</reference>
<keyword evidence="9" id="KW-1185">Reference proteome</keyword>
<dbReference type="PANTHER" id="PTHR33885:SF3">
    <property type="entry name" value="PHAGE SHOCK PROTEIN C"/>
    <property type="match status" value="1"/>
</dbReference>
<dbReference type="RefSeq" id="WP_354368702.1">
    <property type="nucleotide sequence ID" value="NZ_JBEPLN010000014.1"/>
</dbReference>
<evidence type="ECO:0000256" key="5">
    <source>
        <dbReference type="ARBA" id="ARBA00023136"/>
    </source>
</evidence>
<evidence type="ECO:0000259" key="7">
    <source>
        <dbReference type="Pfam" id="PF04024"/>
    </source>
</evidence>
<gene>
    <name evidence="8" type="ORF">ABID28_001030</name>
</gene>
<evidence type="ECO:0000256" key="1">
    <source>
        <dbReference type="ARBA" id="ARBA00004162"/>
    </source>
</evidence>
<dbReference type="InterPro" id="IPR007168">
    <property type="entry name" value="Phageshock_PspC_N"/>
</dbReference>
<comment type="subcellular location">
    <subcellularLocation>
        <location evidence="1">Cell membrane</location>
        <topology evidence="1">Single-pass membrane protein</topology>
    </subcellularLocation>
</comment>
<evidence type="ECO:0000313" key="9">
    <source>
        <dbReference type="Proteomes" id="UP001549037"/>
    </source>
</evidence>
<comment type="caution">
    <text evidence="8">The sequence shown here is derived from an EMBL/GenBank/DDBJ whole genome shotgun (WGS) entry which is preliminary data.</text>
</comment>
<evidence type="ECO:0000256" key="3">
    <source>
        <dbReference type="ARBA" id="ARBA00022692"/>
    </source>
</evidence>
<evidence type="ECO:0000313" key="8">
    <source>
        <dbReference type="EMBL" id="MET3634387.1"/>
    </source>
</evidence>
<evidence type="ECO:0000256" key="2">
    <source>
        <dbReference type="ARBA" id="ARBA00022475"/>
    </source>
</evidence>
<accession>A0ABV2JF41</accession>
<dbReference type="Proteomes" id="UP001549037">
    <property type="component" value="Unassembled WGS sequence"/>
</dbReference>
<name>A0ABV2JF41_9STRE</name>
<sequence length="88" mass="10480">MEGKFYKQKKDRWFFGVLAGLSDKFGWNLNLVRVLFVLLLIFIQGGAFLYLILALILPYKEDLIKDAYGQGPRKRKEAEVIHDRKWFW</sequence>
<keyword evidence="5 6" id="KW-0472">Membrane</keyword>
<dbReference type="InterPro" id="IPR052027">
    <property type="entry name" value="PspC"/>
</dbReference>
<dbReference type="Pfam" id="PF04024">
    <property type="entry name" value="PspC"/>
    <property type="match status" value="1"/>
</dbReference>
<feature type="transmembrane region" description="Helical" evidence="6">
    <location>
        <begin position="35"/>
        <end position="57"/>
    </location>
</feature>
<evidence type="ECO:0000256" key="6">
    <source>
        <dbReference type="SAM" id="Phobius"/>
    </source>
</evidence>
<protein>
    <submittedName>
        <fullName evidence="8">Phage shock protein PspC (Stress-responsive transcriptional regulator)</fullName>
    </submittedName>
</protein>
<evidence type="ECO:0000256" key="4">
    <source>
        <dbReference type="ARBA" id="ARBA00022989"/>
    </source>
</evidence>
<organism evidence="8 9">
    <name type="scientific">Streptococcus porcorum</name>
    <dbReference type="NCBI Taxonomy" id="701526"/>
    <lineage>
        <taxon>Bacteria</taxon>
        <taxon>Bacillati</taxon>
        <taxon>Bacillota</taxon>
        <taxon>Bacilli</taxon>
        <taxon>Lactobacillales</taxon>
        <taxon>Streptococcaceae</taxon>
        <taxon>Streptococcus</taxon>
    </lineage>
</organism>
<dbReference type="PANTHER" id="PTHR33885">
    <property type="entry name" value="PHAGE SHOCK PROTEIN C"/>
    <property type="match status" value="1"/>
</dbReference>
<feature type="domain" description="Phage shock protein PspC N-terminal" evidence="7">
    <location>
        <begin position="4"/>
        <end position="59"/>
    </location>
</feature>
<dbReference type="EMBL" id="JBEPLN010000014">
    <property type="protein sequence ID" value="MET3634387.1"/>
    <property type="molecule type" value="Genomic_DNA"/>
</dbReference>
<keyword evidence="4 6" id="KW-1133">Transmembrane helix</keyword>
<proteinExistence type="predicted"/>
<keyword evidence="2" id="KW-1003">Cell membrane</keyword>